<dbReference type="eggNOG" id="COG4279">
    <property type="taxonomic scope" value="Bacteria"/>
</dbReference>
<gene>
    <name evidence="3" type="ORF">SAMN02743940_0616</name>
</gene>
<dbReference type="AlphaFoldDB" id="A0A1N6G9U1"/>
<keyword evidence="4" id="KW-1185">Reference proteome</keyword>
<dbReference type="RefSeq" id="WP_036574149.1">
    <property type="nucleotide sequence ID" value="NZ_FSRO01000001.1"/>
</dbReference>
<proteinExistence type="predicted"/>
<evidence type="ECO:0000259" key="2">
    <source>
        <dbReference type="PROSITE" id="PS50966"/>
    </source>
</evidence>
<dbReference type="STRING" id="44575.SAMN05216419_10784"/>
<dbReference type="PANTHER" id="PTHR38133">
    <property type="entry name" value="SLR1429 PROTEIN"/>
    <property type="match status" value="1"/>
</dbReference>
<keyword evidence="1" id="KW-0862">Zinc</keyword>
<evidence type="ECO:0000256" key="1">
    <source>
        <dbReference type="PROSITE-ProRule" id="PRU00325"/>
    </source>
</evidence>
<dbReference type="PANTHER" id="PTHR38133:SF1">
    <property type="entry name" value="SLR1429 PROTEIN"/>
    <property type="match status" value="1"/>
</dbReference>
<dbReference type="Proteomes" id="UP000185062">
    <property type="component" value="Unassembled WGS sequence"/>
</dbReference>
<dbReference type="EMBL" id="FSRO01000001">
    <property type="protein sequence ID" value="SIO04295.1"/>
    <property type="molecule type" value="Genomic_DNA"/>
</dbReference>
<evidence type="ECO:0000313" key="4">
    <source>
        <dbReference type="Proteomes" id="UP000185062"/>
    </source>
</evidence>
<feature type="domain" description="SWIM-type" evidence="2">
    <location>
        <begin position="118"/>
        <end position="153"/>
    </location>
</feature>
<evidence type="ECO:0000313" key="3">
    <source>
        <dbReference type="EMBL" id="SIO04295.1"/>
    </source>
</evidence>
<accession>A0A1N6G9U1</accession>
<dbReference type="InterPro" id="IPR007527">
    <property type="entry name" value="Znf_SWIM"/>
</dbReference>
<sequence>MARKITRTWWGERFLDALQQRIDPGRLSRGRAYAGPNRMLDFCIEGKEIKAKIRGNINAYFGVHKEPKYKISIKLKTISQEKWKAIIKEIAGNAAWLSRLMMNEMPDNIQQAFAKHGVDLLPGNHAGDLITDCSCPDWSNPCKHIAGTYYKVASMLDRDPFLIFELRGMDKATLHQVLADSPLGKALLAQITQPDAIPMEYAQHRYTQPCYQNYQDITLKQFWHMSAPPLPETSASSPLVSAALIRKQGDYPPFWDLDHSFVEVMEEVYERISVKNKAIL</sequence>
<keyword evidence="1" id="KW-0863">Zinc-finger</keyword>
<dbReference type="Pfam" id="PF04434">
    <property type="entry name" value="SWIM"/>
    <property type="match status" value="1"/>
</dbReference>
<name>A0A1N6G9U1_9PROT</name>
<organism evidence="3 4">
    <name type="scientific">Nitrosomonas cryotolerans ATCC 49181</name>
    <dbReference type="NCBI Taxonomy" id="1131553"/>
    <lineage>
        <taxon>Bacteria</taxon>
        <taxon>Pseudomonadati</taxon>
        <taxon>Pseudomonadota</taxon>
        <taxon>Betaproteobacteria</taxon>
        <taxon>Nitrosomonadales</taxon>
        <taxon>Nitrosomonadaceae</taxon>
        <taxon>Nitrosomonas</taxon>
    </lineage>
</organism>
<reference evidence="3 4" key="1">
    <citation type="submission" date="2016-12" db="EMBL/GenBank/DDBJ databases">
        <authorList>
            <person name="Song W.-J."/>
            <person name="Kurnit D.M."/>
        </authorList>
    </citation>
    <scope>NUCLEOTIDE SEQUENCE [LARGE SCALE GENOMIC DNA]</scope>
    <source>
        <strain evidence="3 4">ATCC 49181</strain>
    </source>
</reference>
<protein>
    <submittedName>
        <fullName evidence="3">Uncharacterized conserved protein, contains Zn finger domain</fullName>
    </submittedName>
</protein>
<dbReference type="PROSITE" id="PS50966">
    <property type="entry name" value="ZF_SWIM"/>
    <property type="match status" value="1"/>
</dbReference>
<keyword evidence="1" id="KW-0479">Metal-binding</keyword>
<dbReference type="GO" id="GO:0008270">
    <property type="term" value="F:zinc ion binding"/>
    <property type="evidence" value="ECO:0007669"/>
    <property type="project" value="UniProtKB-KW"/>
</dbReference>